<dbReference type="InterPro" id="IPR004398">
    <property type="entry name" value="RNA_MeTrfase_RsmD"/>
</dbReference>
<dbReference type="InterPro" id="IPR002052">
    <property type="entry name" value="DNA_methylase_N6_adenine_CS"/>
</dbReference>
<evidence type="ECO:0000313" key="5">
    <source>
        <dbReference type="Proteomes" id="UP001193081"/>
    </source>
</evidence>
<comment type="caution">
    <text evidence="4">The sequence shown here is derived from an EMBL/GenBank/DDBJ whole genome shotgun (WGS) entry which is preliminary data.</text>
</comment>
<dbReference type="PANTHER" id="PTHR43542">
    <property type="entry name" value="METHYLTRANSFERASE"/>
    <property type="match status" value="1"/>
</dbReference>
<sequence>MRVITGRAKGHKLKAPKGMGTRPMLDRVKESLFSVLEGYRPIRGRVLDLYAGTGSLGIELLSRGASFADFVEQNPHVCSIIRSNLAHTRLDAFARVHHMPVERFLQAHRGNAAYDYIVMDPPYADPMIEQTIATIATGAFGCPDMLLVVGHSPRVELAEQYADVTRIKFRRLGDSCFSIYAFGEEEAQAEGLTTEEVACPTVL</sequence>
<evidence type="ECO:0000313" key="4">
    <source>
        <dbReference type="EMBL" id="MBP1467595.1"/>
    </source>
</evidence>
<reference evidence="4 5" key="1">
    <citation type="submission" date="2021-03" db="EMBL/GenBank/DDBJ databases">
        <authorList>
            <person name="Grouzdev D.S."/>
        </authorList>
    </citation>
    <scope>NUCLEOTIDE SEQUENCE [LARGE SCALE GENOMIC DNA]</scope>
    <source>
        <strain evidence="4 5">M50-1</strain>
    </source>
</reference>
<dbReference type="NCBIfam" id="TIGR00095">
    <property type="entry name" value="16S rRNA (guanine(966)-N(2))-methyltransferase RsmD"/>
    <property type="match status" value="1"/>
</dbReference>
<dbReference type="PROSITE" id="PS00092">
    <property type="entry name" value="N6_MTASE"/>
    <property type="match status" value="1"/>
</dbReference>
<keyword evidence="5" id="KW-1185">Reference proteome</keyword>
<evidence type="ECO:0000256" key="2">
    <source>
        <dbReference type="ARBA" id="ARBA00022679"/>
    </source>
</evidence>
<dbReference type="EMBL" id="SIJK02000037">
    <property type="protein sequence ID" value="MBP1467595.1"/>
    <property type="molecule type" value="Genomic_DNA"/>
</dbReference>
<keyword evidence="2 4" id="KW-0808">Transferase</keyword>
<dbReference type="RefSeq" id="WP_135479781.1">
    <property type="nucleotide sequence ID" value="NZ_SIJK02000037.1"/>
</dbReference>
<dbReference type="Proteomes" id="UP001193081">
    <property type="component" value="Unassembled WGS sequence"/>
</dbReference>
<dbReference type="Gene3D" id="3.40.50.150">
    <property type="entry name" value="Vaccinia Virus protein VP39"/>
    <property type="match status" value="1"/>
</dbReference>
<feature type="region of interest" description="Disordered" evidence="3">
    <location>
        <begin position="1"/>
        <end position="20"/>
    </location>
</feature>
<keyword evidence="1 4" id="KW-0489">Methyltransferase</keyword>
<dbReference type="GO" id="GO:0052913">
    <property type="term" value="F:16S rRNA (guanine(966)-N(2))-methyltransferase activity"/>
    <property type="evidence" value="ECO:0007669"/>
    <property type="project" value="UniProtKB-EC"/>
</dbReference>
<dbReference type="CDD" id="cd02440">
    <property type="entry name" value="AdoMet_MTases"/>
    <property type="match status" value="1"/>
</dbReference>
<accession>A0ABS4DDT4</accession>
<dbReference type="PANTHER" id="PTHR43542:SF1">
    <property type="entry name" value="METHYLTRANSFERASE"/>
    <property type="match status" value="1"/>
</dbReference>
<dbReference type="Pfam" id="PF03602">
    <property type="entry name" value="Cons_hypoth95"/>
    <property type="match status" value="1"/>
</dbReference>
<dbReference type="PIRSF" id="PIRSF004553">
    <property type="entry name" value="CHP00095"/>
    <property type="match status" value="1"/>
</dbReference>
<dbReference type="SUPFAM" id="SSF53335">
    <property type="entry name" value="S-adenosyl-L-methionine-dependent methyltransferases"/>
    <property type="match status" value="1"/>
</dbReference>
<organism evidence="4 5">
    <name type="scientific">Candidatus Chloroploca mongolica</name>
    <dbReference type="NCBI Taxonomy" id="2528176"/>
    <lineage>
        <taxon>Bacteria</taxon>
        <taxon>Bacillati</taxon>
        <taxon>Chloroflexota</taxon>
        <taxon>Chloroflexia</taxon>
        <taxon>Chloroflexales</taxon>
        <taxon>Chloroflexineae</taxon>
        <taxon>Oscillochloridaceae</taxon>
        <taxon>Candidatus Chloroploca</taxon>
    </lineage>
</organism>
<protein>
    <submittedName>
        <fullName evidence="4">16S rRNA (Guanine(966)-N(2))-methyltransferase RsmD</fullName>
        <ecNumber evidence="4">2.1.1.171</ecNumber>
    </submittedName>
</protein>
<evidence type="ECO:0000256" key="1">
    <source>
        <dbReference type="ARBA" id="ARBA00022603"/>
    </source>
</evidence>
<evidence type="ECO:0000256" key="3">
    <source>
        <dbReference type="SAM" id="MobiDB-lite"/>
    </source>
</evidence>
<dbReference type="EC" id="2.1.1.171" evidence="4"/>
<name>A0ABS4DDT4_9CHLR</name>
<proteinExistence type="predicted"/>
<dbReference type="InterPro" id="IPR029063">
    <property type="entry name" value="SAM-dependent_MTases_sf"/>
</dbReference>
<gene>
    <name evidence="4" type="primary">rsmD</name>
    <name evidence="4" type="ORF">EYB53_017915</name>
</gene>